<dbReference type="AlphaFoldDB" id="A0A543FN82"/>
<comment type="caution">
    <text evidence="1">The sequence shown here is derived from an EMBL/GenBank/DDBJ whole genome shotgun (WGS) entry which is preliminary data.</text>
</comment>
<dbReference type="InterPro" id="IPR029058">
    <property type="entry name" value="AB_hydrolase_fold"/>
</dbReference>
<evidence type="ECO:0000313" key="1">
    <source>
        <dbReference type="EMBL" id="TQM35329.1"/>
    </source>
</evidence>
<reference evidence="1 2" key="1">
    <citation type="submission" date="2019-06" db="EMBL/GenBank/DDBJ databases">
        <title>Sequencing the genomes of 1000 actinobacteria strains.</title>
        <authorList>
            <person name="Klenk H.-P."/>
        </authorList>
    </citation>
    <scope>NUCLEOTIDE SEQUENCE [LARGE SCALE GENOMIC DNA]</scope>
    <source>
        <strain evidence="1 2">DSM 45511</strain>
    </source>
</reference>
<organism evidence="1 2">
    <name type="scientific">Pseudonocardia cypriaca</name>
    <dbReference type="NCBI Taxonomy" id="882449"/>
    <lineage>
        <taxon>Bacteria</taxon>
        <taxon>Bacillati</taxon>
        <taxon>Actinomycetota</taxon>
        <taxon>Actinomycetes</taxon>
        <taxon>Pseudonocardiales</taxon>
        <taxon>Pseudonocardiaceae</taxon>
        <taxon>Pseudonocardia</taxon>
    </lineage>
</organism>
<accession>A0A543FN82</accession>
<evidence type="ECO:0008006" key="3">
    <source>
        <dbReference type="Google" id="ProtNLM"/>
    </source>
</evidence>
<dbReference type="RefSeq" id="WP_142106687.1">
    <property type="nucleotide sequence ID" value="NZ_VFPH01000003.1"/>
</dbReference>
<name>A0A543FN82_9PSEU</name>
<dbReference type="SUPFAM" id="SSF53474">
    <property type="entry name" value="alpha/beta-Hydrolases"/>
    <property type="match status" value="1"/>
</dbReference>
<protein>
    <recommendedName>
        <fullName evidence="3">Alpha/beta hydrolase family protein</fullName>
    </recommendedName>
</protein>
<keyword evidence="2" id="KW-1185">Reference proteome</keyword>
<dbReference type="Gene3D" id="3.40.50.1820">
    <property type="entry name" value="alpha/beta hydrolase"/>
    <property type="match status" value="1"/>
</dbReference>
<dbReference type="OrthoDB" id="70765at2"/>
<proteinExistence type="predicted"/>
<sequence>MAAVRTERATPGAPVATLLPGRGYGPQAPLLYYARLLLRSRGWAVRTVDWEKVPGLDPADHPAVAAFAAEVLATADPARDLVIGKSLGTLALPAAAARGVPGIWLTPLLGVEDVRRAAARAAASTLLIGGTADPFWDGAAAAATGAAVLEVPGADHSLERPGDLTGTLEVLSTVLSRLESRMSELAR</sequence>
<dbReference type="EMBL" id="VFPH01000003">
    <property type="protein sequence ID" value="TQM35329.1"/>
    <property type="molecule type" value="Genomic_DNA"/>
</dbReference>
<dbReference type="Proteomes" id="UP000319818">
    <property type="component" value="Unassembled WGS sequence"/>
</dbReference>
<gene>
    <name evidence="1" type="ORF">FB388_6760</name>
</gene>
<evidence type="ECO:0000313" key="2">
    <source>
        <dbReference type="Proteomes" id="UP000319818"/>
    </source>
</evidence>